<dbReference type="OrthoDB" id="6257962at2759"/>
<dbReference type="SUPFAM" id="SSF46966">
    <property type="entry name" value="Spectrin repeat"/>
    <property type="match status" value="1"/>
</dbReference>
<name>A0A3P7S4C5_RODNA</name>
<reference evidence="1 2" key="1">
    <citation type="submission" date="2018-11" db="EMBL/GenBank/DDBJ databases">
        <authorList>
            <consortium name="Pathogen Informatics"/>
        </authorList>
    </citation>
    <scope>NUCLEOTIDE SEQUENCE [LARGE SCALE GENOMIC DNA]</scope>
</reference>
<evidence type="ECO:0000313" key="1">
    <source>
        <dbReference type="EMBL" id="VDO01891.1"/>
    </source>
</evidence>
<sequence length="287" mass="32289">MKDAAFNLNLLGEISDLIQEINSKSTEVDRLVNVKSRQAINSSAKKLLEVERYLINIEPKVDDINSRVNKDLSLTSFQPNLAKPLNTSRDELSGAIKDLSDKINSAKRSLVFQRRIFDFDEKTEDQQHDITTALAFVSAVDIGDDHEQIEKLKNRWQVFLTDLPQLVNRVDASLVEGQDLSNDLEILTNCRPSDLQPTRSKEEIFGLTIKEMATQPQSTYPFCNDESVKTGLDQVRAQIECLARDKGLLQEQVRLVQGRIDHTADISRFSTLGKVPLPLGLGTFVAH</sequence>
<dbReference type="Proteomes" id="UP000278807">
    <property type="component" value="Unassembled WGS sequence"/>
</dbReference>
<keyword evidence="2" id="KW-1185">Reference proteome</keyword>
<dbReference type="AlphaFoldDB" id="A0A3P7S4C5"/>
<dbReference type="EMBL" id="UZAE01005899">
    <property type="protein sequence ID" value="VDO01891.1"/>
    <property type="molecule type" value="Genomic_DNA"/>
</dbReference>
<gene>
    <name evidence="1" type="ORF">HNAJ_LOCUS6031</name>
</gene>
<evidence type="ECO:0000313" key="2">
    <source>
        <dbReference type="Proteomes" id="UP000278807"/>
    </source>
</evidence>
<protein>
    <submittedName>
        <fullName evidence="1">Uncharacterized protein</fullName>
    </submittedName>
</protein>
<accession>A0A3P7S4C5</accession>
<organism evidence="1 2">
    <name type="scientific">Rodentolepis nana</name>
    <name type="common">Dwarf tapeworm</name>
    <name type="synonym">Hymenolepis nana</name>
    <dbReference type="NCBI Taxonomy" id="102285"/>
    <lineage>
        <taxon>Eukaryota</taxon>
        <taxon>Metazoa</taxon>
        <taxon>Spiralia</taxon>
        <taxon>Lophotrochozoa</taxon>
        <taxon>Platyhelminthes</taxon>
        <taxon>Cestoda</taxon>
        <taxon>Eucestoda</taxon>
        <taxon>Cyclophyllidea</taxon>
        <taxon>Hymenolepididae</taxon>
        <taxon>Rodentolepis</taxon>
    </lineage>
</organism>
<dbReference type="Gene3D" id="1.20.58.60">
    <property type="match status" value="1"/>
</dbReference>
<proteinExistence type="predicted"/>